<accession>A0A9P9KTC0</accession>
<reference evidence="2" key="1">
    <citation type="journal article" date="2021" name="Nat. Commun.">
        <title>Genetic determinants of endophytism in the Arabidopsis root mycobiome.</title>
        <authorList>
            <person name="Mesny F."/>
            <person name="Miyauchi S."/>
            <person name="Thiergart T."/>
            <person name="Pickel B."/>
            <person name="Atanasova L."/>
            <person name="Karlsson M."/>
            <person name="Huettel B."/>
            <person name="Barry K.W."/>
            <person name="Haridas S."/>
            <person name="Chen C."/>
            <person name="Bauer D."/>
            <person name="Andreopoulos W."/>
            <person name="Pangilinan J."/>
            <person name="LaButti K."/>
            <person name="Riley R."/>
            <person name="Lipzen A."/>
            <person name="Clum A."/>
            <person name="Drula E."/>
            <person name="Henrissat B."/>
            <person name="Kohler A."/>
            <person name="Grigoriev I.V."/>
            <person name="Martin F.M."/>
            <person name="Hacquard S."/>
        </authorList>
    </citation>
    <scope>NUCLEOTIDE SEQUENCE</scope>
    <source>
        <strain evidence="2">FSSC 5 MPI-SDFR-AT-0091</strain>
    </source>
</reference>
<organism evidence="2 3">
    <name type="scientific">Fusarium solani</name>
    <name type="common">Filamentous fungus</name>
    <dbReference type="NCBI Taxonomy" id="169388"/>
    <lineage>
        <taxon>Eukaryota</taxon>
        <taxon>Fungi</taxon>
        <taxon>Dikarya</taxon>
        <taxon>Ascomycota</taxon>
        <taxon>Pezizomycotina</taxon>
        <taxon>Sordariomycetes</taxon>
        <taxon>Hypocreomycetidae</taxon>
        <taxon>Hypocreales</taxon>
        <taxon>Nectriaceae</taxon>
        <taxon>Fusarium</taxon>
        <taxon>Fusarium solani species complex</taxon>
    </lineage>
</organism>
<dbReference type="Proteomes" id="UP000736672">
    <property type="component" value="Unassembled WGS sequence"/>
</dbReference>
<evidence type="ECO:0000313" key="2">
    <source>
        <dbReference type="EMBL" id="KAH7268127.1"/>
    </source>
</evidence>
<proteinExistence type="predicted"/>
<sequence>MPGCVARVVLYSLPRQTLCPCRQTIQRPSLDHPTMPQRSPCSSTLQIPSKCSASDSGPPTRSNNEAAGAASWQGLGSTSLSKYSPNNKNLSCPMPRRKHKMHCDGQGTHVVYGPQMSPRPCQLVTSRNNTTTSVPFRTRLVRVNFTRFASLSPVISIPCDTLLRYQGLLPTWLHHMPGPISSQLVPCQSVPCQSAIVTIDVIASLSIRSPFSNPHFPVCPRAFAPTFCLQGQSLGSIEKTLMLFLASVEGGMPVYHWSDKLDRLHLCFLVCLI</sequence>
<comment type="caution">
    <text evidence="2">The sequence shown here is derived from an EMBL/GenBank/DDBJ whole genome shotgun (WGS) entry which is preliminary data.</text>
</comment>
<evidence type="ECO:0000313" key="3">
    <source>
        <dbReference type="Proteomes" id="UP000736672"/>
    </source>
</evidence>
<feature type="compositionally biased region" description="Polar residues" evidence="1">
    <location>
        <begin position="36"/>
        <end position="65"/>
    </location>
</feature>
<keyword evidence="3" id="KW-1185">Reference proteome</keyword>
<name>A0A9P9KTC0_FUSSL</name>
<dbReference type="EMBL" id="JAGTJS010000005">
    <property type="protein sequence ID" value="KAH7268127.1"/>
    <property type="molecule type" value="Genomic_DNA"/>
</dbReference>
<evidence type="ECO:0000256" key="1">
    <source>
        <dbReference type="SAM" id="MobiDB-lite"/>
    </source>
</evidence>
<dbReference type="AlphaFoldDB" id="A0A9P9KTC0"/>
<gene>
    <name evidence="2" type="ORF">B0J15DRAFT_229633</name>
</gene>
<protein>
    <submittedName>
        <fullName evidence="2">Uncharacterized protein</fullName>
    </submittedName>
</protein>
<feature type="region of interest" description="Disordered" evidence="1">
    <location>
        <begin position="26"/>
        <end position="70"/>
    </location>
</feature>